<protein>
    <submittedName>
        <fullName evidence="7">Alanine racemase</fullName>
    </submittedName>
</protein>
<dbReference type="InterPro" id="IPR029066">
    <property type="entry name" value="PLP-binding_barrel"/>
</dbReference>
<evidence type="ECO:0000256" key="2">
    <source>
        <dbReference type="ARBA" id="ARBA00022898"/>
    </source>
</evidence>
<dbReference type="GO" id="GO:0008784">
    <property type="term" value="F:alanine racemase activity"/>
    <property type="evidence" value="ECO:0007669"/>
    <property type="project" value="InterPro"/>
</dbReference>
<evidence type="ECO:0000313" key="7">
    <source>
        <dbReference type="EMBL" id="KHK97342.1"/>
    </source>
</evidence>
<dbReference type="Pfam" id="PF01168">
    <property type="entry name" value="Ala_racemase_N"/>
    <property type="match status" value="1"/>
</dbReference>
<dbReference type="GO" id="GO:0005829">
    <property type="term" value="C:cytosol"/>
    <property type="evidence" value="ECO:0007669"/>
    <property type="project" value="TreeGrafter"/>
</dbReference>
<dbReference type="PROSITE" id="PS00395">
    <property type="entry name" value="ALANINE_RACEMASE"/>
    <property type="match status" value="1"/>
</dbReference>
<feature type="domain" description="Alanine racemase N-terminal" evidence="6">
    <location>
        <begin position="7"/>
        <end position="222"/>
    </location>
</feature>
<organism evidence="7 8">
    <name type="scientific">Microbacterium mangrovi</name>
    <dbReference type="NCBI Taxonomy" id="1348253"/>
    <lineage>
        <taxon>Bacteria</taxon>
        <taxon>Bacillati</taxon>
        <taxon>Actinomycetota</taxon>
        <taxon>Actinomycetes</taxon>
        <taxon>Micrococcales</taxon>
        <taxon>Microbacteriaceae</taxon>
        <taxon>Microbacterium</taxon>
    </lineage>
</organism>
<dbReference type="EMBL" id="JTDK01000010">
    <property type="protein sequence ID" value="KHK97342.1"/>
    <property type="molecule type" value="Genomic_DNA"/>
</dbReference>
<comment type="cofactor">
    <cofactor evidence="1 4">
        <name>pyridoxal 5'-phosphate</name>
        <dbReference type="ChEBI" id="CHEBI:597326"/>
    </cofactor>
</comment>
<reference evidence="7 8" key="1">
    <citation type="submission" date="2014-11" db="EMBL/GenBank/DDBJ databases">
        <title>Genome sequence of Microbacterium mangrovi MUSC 115(T).</title>
        <authorList>
            <person name="Lee L.-H."/>
        </authorList>
    </citation>
    <scope>NUCLEOTIDE SEQUENCE [LARGE SCALE GENOMIC DNA]</scope>
    <source>
        <strain evidence="7 8">MUSC 115</strain>
    </source>
</reference>
<dbReference type="Gene3D" id="2.40.37.10">
    <property type="entry name" value="Lyase, Ornithine Decarboxylase, Chain A, domain 1"/>
    <property type="match status" value="1"/>
</dbReference>
<dbReference type="PANTHER" id="PTHR30511">
    <property type="entry name" value="ALANINE RACEMASE"/>
    <property type="match status" value="1"/>
</dbReference>
<dbReference type="InterPro" id="IPR000821">
    <property type="entry name" value="Ala_racemase"/>
</dbReference>
<dbReference type="InterPro" id="IPR009006">
    <property type="entry name" value="Ala_racemase/Decarboxylase_C"/>
</dbReference>
<dbReference type="AlphaFoldDB" id="A0A0B2A719"/>
<keyword evidence="2 4" id="KW-0663">Pyridoxal phosphate</keyword>
<dbReference type="GO" id="GO:0030632">
    <property type="term" value="P:D-alanine biosynthetic process"/>
    <property type="evidence" value="ECO:0007669"/>
    <property type="project" value="TreeGrafter"/>
</dbReference>
<dbReference type="STRING" id="1348253.LK09_11080"/>
<accession>A0A0B2A719</accession>
<dbReference type="RefSeq" id="WP_039399262.1">
    <property type="nucleotide sequence ID" value="NZ_JTDK01000010.1"/>
</dbReference>
<dbReference type="Gene3D" id="3.20.20.10">
    <property type="entry name" value="Alanine racemase"/>
    <property type="match status" value="1"/>
</dbReference>
<keyword evidence="3" id="KW-0413">Isomerase</keyword>
<feature type="modified residue" description="N6-(pyridoxal phosphate)lysine" evidence="4">
    <location>
        <position position="33"/>
    </location>
</feature>
<dbReference type="InterPro" id="IPR011079">
    <property type="entry name" value="Ala_racemase_C"/>
</dbReference>
<comment type="caution">
    <text evidence="7">The sequence shown here is derived from an EMBL/GenBank/DDBJ whole genome shotgun (WGS) entry which is preliminary data.</text>
</comment>
<feature type="domain" description="Alanine racemase C-terminal" evidence="5">
    <location>
        <begin position="244"/>
        <end position="341"/>
    </location>
</feature>
<dbReference type="SUPFAM" id="SSF51419">
    <property type="entry name" value="PLP-binding barrel"/>
    <property type="match status" value="1"/>
</dbReference>
<evidence type="ECO:0000259" key="5">
    <source>
        <dbReference type="Pfam" id="PF00842"/>
    </source>
</evidence>
<dbReference type="GO" id="GO:0030170">
    <property type="term" value="F:pyridoxal phosphate binding"/>
    <property type="evidence" value="ECO:0007669"/>
    <property type="project" value="TreeGrafter"/>
</dbReference>
<dbReference type="PANTHER" id="PTHR30511:SF0">
    <property type="entry name" value="ALANINE RACEMASE, CATABOLIC-RELATED"/>
    <property type="match status" value="1"/>
</dbReference>
<evidence type="ECO:0000256" key="4">
    <source>
        <dbReference type="PIRSR" id="PIRSR600821-50"/>
    </source>
</evidence>
<dbReference type="Pfam" id="PF00842">
    <property type="entry name" value="Ala_racemase_C"/>
    <property type="match status" value="1"/>
</dbReference>
<dbReference type="InterPro" id="IPR020622">
    <property type="entry name" value="Ala_racemase_pyridoxalP-BS"/>
</dbReference>
<dbReference type="Proteomes" id="UP000031030">
    <property type="component" value="Unassembled WGS sequence"/>
</dbReference>
<sequence length="347" mass="36614">MSTRLDIDLDALRKNLAEIAARVAPARHMLVVKDDAYGHGLTTIAQTGWDAGVRWFGSFDVAGGRIVRDALGPDARIFAWMIGSREDARLGVKADLDLGVGDTALLEDAAAVGAQRVHLKIDTGLHRNGIRPEEWPVAVRRAAELERSGAIRVVGVWSHIAEASDAEDDAARAVFDWAVAEAQAAGLAPRMRHLAASAASFARSEFRYDMVRVGAFAYGIHPAGGPDAAALGIRPIATLAAPVTAAEEEFVRIGIGMLDGIPSTLAGRVHVGTPGGPRRLVRIDAAESVVAAWPGAAVGDEVAVYGPGRCGELTATDLAESIDTIGEEIALRVSQAVPRSYLRETAR</sequence>
<dbReference type="PRINTS" id="PR00992">
    <property type="entry name" value="ALARACEMASE"/>
</dbReference>
<dbReference type="GO" id="GO:0009252">
    <property type="term" value="P:peptidoglycan biosynthetic process"/>
    <property type="evidence" value="ECO:0007669"/>
    <property type="project" value="TreeGrafter"/>
</dbReference>
<gene>
    <name evidence="7" type="ORF">LK09_11080</name>
</gene>
<dbReference type="OrthoDB" id="9813814at2"/>
<keyword evidence="8" id="KW-1185">Reference proteome</keyword>
<dbReference type="InterPro" id="IPR001608">
    <property type="entry name" value="Ala_racemase_N"/>
</dbReference>
<proteinExistence type="predicted"/>
<name>A0A0B2A719_9MICO</name>
<evidence type="ECO:0000256" key="3">
    <source>
        <dbReference type="ARBA" id="ARBA00023235"/>
    </source>
</evidence>
<dbReference type="SUPFAM" id="SSF50621">
    <property type="entry name" value="Alanine racemase C-terminal domain-like"/>
    <property type="match status" value="1"/>
</dbReference>
<evidence type="ECO:0000256" key="1">
    <source>
        <dbReference type="ARBA" id="ARBA00001933"/>
    </source>
</evidence>
<evidence type="ECO:0000259" key="6">
    <source>
        <dbReference type="Pfam" id="PF01168"/>
    </source>
</evidence>
<evidence type="ECO:0000313" key="8">
    <source>
        <dbReference type="Proteomes" id="UP000031030"/>
    </source>
</evidence>